<sequence length="241" mass="26939">MVESARRDGLRLLCSTEFFWGSDIGDASAHLIKIGCEGLVISTDPPHYFPSTLHRESMRALRDLINSLDVVVAVRSPETDVNIFSSNPYISEASIRSIEDSINLSLSLNADFSIIRPSNSAIPQNYGLVMSKLQRILSGVGRNAYIALELMGEGALEISSRIRERRIGFVYVDGRSPEGLLRSDRVVCLSIYSKSEPLRVIPGMRTSIPYLALYPKERGMHRADDVKRIVLKVKSWRESLL</sequence>
<dbReference type="Proteomes" id="UP000278149">
    <property type="component" value="Unassembled WGS sequence"/>
</dbReference>
<reference evidence="1 2" key="1">
    <citation type="submission" date="2018-10" db="EMBL/GenBank/DDBJ databases">
        <title>Co-occurring genomic capacity for anaerobic methane metabolism and dissimilatory sulfite reduction discovered in the Korarchaeota.</title>
        <authorList>
            <person name="Mckay L.J."/>
            <person name="Dlakic M."/>
            <person name="Fields M.W."/>
            <person name="Delmont T.O."/>
            <person name="Eren A.M."/>
            <person name="Jay Z.J."/>
            <person name="Klingelsmith K.B."/>
            <person name="Rusch D.B."/>
            <person name="Inskeep W.P."/>
        </authorList>
    </citation>
    <scope>NUCLEOTIDE SEQUENCE [LARGE SCALE GENOMIC DNA]</scope>
    <source>
        <strain evidence="1 2">WS</strain>
    </source>
</reference>
<dbReference type="Gene3D" id="3.20.20.150">
    <property type="entry name" value="Divalent-metal-dependent TIM barrel enzymes"/>
    <property type="match status" value="1"/>
</dbReference>
<comment type="caution">
    <text evidence="1">The sequence shown here is derived from an EMBL/GenBank/DDBJ whole genome shotgun (WGS) entry which is preliminary data.</text>
</comment>
<gene>
    <name evidence="1" type="ORF">D9Q81_04365</name>
</gene>
<dbReference type="AlphaFoldDB" id="A0A3R9PCK2"/>
<organism evidence="1 2">
    <name type="scientific">Candidatus Korarchaeum cryptofilum</name>
    <dbReference type="NCBI Taxonomy" id="498846"/>
    <lineage>
        <taxon>Archaea</taxon>
        <taxon>Thermoproteota</taxon>
        <taxon>Candidatus Korarchaeia</taxon>
        <taxon>Candidatus Korarchaeales</taxon>
        <taxon>Candidatus Korarchaeaceae</taxon>
        <taxon>Candidatus Korarchaeum</taxon>
    </lineage>
</organism>
<accession>A0A3R9PCK2</accession>
<dbReference type="RefSeq" id="WP_125741550.1">
    <property type="nucleotide sequence ID" value="NZ_RCOR01000022.1"/>
</dbReference>
<dbReference type="SUPFAM" id="SSF51658">
    <property type="entry name" value="Xylose isomerase-like"/>
    <property type="match status" value="1"/>
</dbReference>
<evidence type="ECO:0008006" key="3">
    <source>
        <dbReference type="Google" id="ProtNLM"/>
    </source>
</evidence>
<protein>
    <recommendedName>
        <fullName evidence="3">Sugar phosphate isomerase/epimerase</fullName>
    </recommendedName>
</protein>
<dbReference type="EMBL" id="RCOR01000022">
    <property type="protein sequence ID" value="RSN69032.1"/>
    <property type="molecule type" value="Genomic_DNA"/>
</dbReference>
<evidence type="ECO:0000313" key="2">
    <source>
        <dbReference type="Proteomes" id="UP000278149"/>
    </source>
</evidence>
<dbReference type="InterPro" id="IPR036237">
    <property type="entry name" value="Xyl_isomerase-like_sf"/>
</dbReference>
<proteinExistence type="predicted"/>
<name>A0A3R9PCK2_9CREN</name>
<evidence type="ECO:0000313" key="1">
    <source>
        <dbReference type="EMBL" id="RSN69032.1"/>
    </source>
</evidence>